<dbReference type="EMBL" id="JACHVC010000001">
    <property type="protein sequence ID" value="MBC2604601.1"/>
    <property type="molecule type" value="Genomic_DNA"/>
</dbReference>
<feature type="domain" description="Cytochrome c" evidence="6">
    <location>
        <begin position="94"/>
        <end position="173"/>
    </location>
</feature>
<dbReference type="PANTHER" id="PTHR33751:SF1">
    <property type="entry name" value="CBB3-TYPE CYTOCHROME C OXIDASE SUBUNIT FIXP"/>
    <property type="match status" value="1"/>
</dbReference>
<dbReference type="GO" id="GO:0009055">
    <property type="term" value="F:electron transfer activity"/>
    <property type="evidence" value="ECO:0007669"/>
    <property type="project" value="InterPro"/>
</dbReference>
<evidence type="ECO:0000256" key="3">
    <source>
        <dbReference type="ARBA" id="ARBA00023004"/>
    </source>
</evidence>
<dbReference type="PANTHER" id="PTHR33751">
    <property type="entry name" value="CBB3-TYPE CYTOCHROME C OXIDASE SUBUNIT FIXP"/>
    <property type="match status" value="1"/>
</dbReference>
<dbReference type="Gene3D" id="1.10.760.10">
    <property type="entry name" value="Cytochrome c-like domain"/>
    <property type="match status" value="1"/>
</dbReference>
<accession>A0A7X1B2S6</accession>
<dbReference type="Proteomes" id="UP000526501">
    <property type="component" value="Unassembled WGS sequence"/>
</dbReference>
<evidence type="ECO:0000256" key="1">
    <source>
        <dbReference type="ARBA" id="ARBA00022617"/>
    </source>
</evidence>
<evidence type="ECO:0000259" key="6">
    <source>
        <dbReference type="PROSITE" id="PS51007"/>
    </source>
</evidence>
<dbReference type="Pfam" id="PF13442">
    <property type="entry name" value="Cytochrome_CBB3"/>
    <property type="match status" value="1"/>
</dbReference>
<dbReference type="PROSITE" id="PS51007">
    <property type="entry name" value="CYTC"/>
    <property type="match status" value="1"/>
</dbReference>
<dbReference type="GO" id="GO:0020037">
    <property type="term" value="F:heme binding"/>
    <property type="evidence" value="ECO:0007669"/>
    <property type="project" value="InterPro"/>
</dbReference>
<keyword evidence="3 4" id="KW-0408">Iron</keyword>
<evidence type="ECO:0000313" key="7">
    <source>
        <dbReference type="EMBL" id="MBC2604601.1"/>
    </source>
</evidence>
<dbReference type="InterPro" id="IPR050597">
    <property type="entry name" value="Cytochrome_c_Oxidase_Subunit"/>
</dbReference>
<sequence length="175" mass="19165">MSQQANDEKIREHSYDGIQEFDKSLPNWWLFTLYGTIVFAIAYWVYYQKTDIGLDQHEEFDAAMAQVDEAVAKAKAEAGVLDDDTFAIMAKDPAIVAEGETIYKQTCSACHGQNREGGIGLPLNDAEWKHGSNPLAIKAIVETGVATAGMPAWGPVLGDEKVNQVVAYLVANQVN</sequence>
<dbReference type="InterPro" id="IPR032858">
    <property type="entry name" value="CcoP_N"/>
</dbReference>
<dbReference type="InterPro" id="IPR036909">
    <property type="entry name" value="Cyt_c-like_dom_sf"/>
</dbReference>
<dbReference type="GO" id="GO:0046872">
    <property type="term" value="F:metal ion binding"/>
    <property type="evidence" value="ECO:0007669"/>
    <property type="project" value="UniProtKB-KW"/>
</dbReference>
<dbReference type="Gene3D" id="6.10.280.130">
    <property type="match status" value="1"/>
</dbReference>
<feature type="transmembrane region" description="Helical" evidence="5">
    <location>
        <begin position="28"/>
        <end position="47"/>
    </location>
</feature>
<dbReference type="SUPFAM" id="SSF46626">
    <property type="entry name" value="Cytochrome c"/>
    <property type="match status" value="1"/>
</dbReference>
<evidence type="ECO:0000256" key="2">
    <source>
        <dbReference type="ARBA" id="ARBA00022723"/>
    </source>
</evidence>
<dbReference type="RefSeq" id="WP_185658492.1">
    <property type="nucleotide sequence ID" value="NZ_CAWPOO010000001.1"/>
</dbReference>
<comment type="caution">
    <text evidence="7">The sequence shown here is derived from an EMBL/GenBank/DDBJ whole genome shotgun (WGS) entry which is preliminary data.</text>
</comment>
<dbReference type="AlphaFoldDB" id="A0A7X1B2S6"/>
<dbReference type="Pfam" id="PF14715">
    <property type="entry name" value="FixP_N"/>
    <property type="match status" value="1"/>
</dbReference>
<gene>
    <name evidence="7" type="ORF">H5P27_00870</name>
</gene>
<dbReference type="InterPro" id="IPR038414">
    <property type="entry name" value="CcoP_N_sf"/>
</dbReference>
<keyword evidence="5" id="KW-0472">Membrane</keyword>
<keyword evidence="5" id="KW-0812">Transmembrane</keyword>
<evidence type="ECO:0000313" key="8">
    <source>
        <dbReference type="Proteomes" id="UP000526501"/>
    </source>
</evidence>
<evidence type="ECO:0000256" key="5">
    <source>
        <dbReference type="SAM" id="Phobius"/>
    </source>
</evidence>
<reference evidence="7 8" key="1">
    <citation type="submission" date="2020-07" db="EMBL/GenBank/DDBJ databases">
        <authorList>
            <person name="Feng X."/>
        </authorList>
    </citation>
    <scope>NUCLEOTIDE SEQUENCE [LARGE SCALE GENOMIC DNA]</scope>
    <source>
        <strain evidence="7 8">JCM23202</strain>
    </source>
</reference>
<name>A0A7X1B2S6_9BACT</name>
<keyword evidence="5" id="KW-1133">Transmembrane helix</keyword>
<keyword evidence="8" id="KW-1185">Reference proteome</keyword>
<proteinExistence type="predicted"/>
<dbReference type="InterPro" id="IPR009056">
    <property type="entry name" value="Cyt_c-like_dom"/>
</dbReference>
<evidence type="ECO:0000256" key="4">
    <source>
        <dbReference type="PROSITE-ProRule" id="PRU00433"/>
    </source>
</evidence>
<keyword evidence="1 4" id="KW-0349">Heme</keyword>
<protein>
    <submittedName>
        <fullName evidence="7">C-type cytochrome</fullName>
    </submittedName>
</protein>
<keyword evidence="2 4" id="KW-0479">Metal-binding</keyword>
<organism evidence="7 8">
    <name type="scientific">Pelagicoccus albus</name>
    <dbReference type="NCBI Taxonomy" id="415222"/>
    <lineage>
        <taxon>Bacteria</taxon>
        <taxon>Pseudomonadati</taxon>
        <taxon>Verrucomicrobiota</taxon>
        <taxon>Opitutia</taxon>
        <taxon>Puniceicoccales</taxon>
        <taxon>Pelagicoccaceae</taxon>
        <taxon>Pelagicoccus</taxon>
    </lineage>
</organism>